<proteinExistence type="predicted"/>
<evidence type="ECO:0000313" key="1">
    <source>
        <dbReference type="EMBL" id="PNH09972.1"/>
    </source>
</evidence>
<sequence>MILHHVPALNAKRIVLASGSPRRRELLANLGLKFEVGPKTLVSWFGHYAALWAFTLSHLLLAPLRGLLPQNYLVQRLLDQIEYGSGSDFRYHQGPEIKVPAQIKAAPAPSLTDGTAAVAEAVAEPVKAEAVAVPEPMGSKRQ</sequence>
<name>A0A2J8ABR8_9CHLO</name>
<dbReference type="AlphaFoldDB" id="A0A2J8ABR8"/>
<dbReference type="InterPro" id="IPR029001">
    <property type="entry name" value="ITPase-like_fam"/>
</dbReference>
<comment type="caution">
    <text evidence="1">The sequence shown here is derived from an EMBL/GenBank/DDBJ whole genome shotgun (WGS) entry which is preliminary data.</text>
</comment>
<keyword evidence="2" id="KW-1185">Reference proteome</keyword>
<gene>
    <name evidence="1" type="ORF">TSOC_003357</name>
</gene>
<dbReference type="Gene3D" id="3.90.950.10">
    <property type="match status" value="1"/>
</dbReference>
<evidence type="ECO:0008006" key="3">
    <source>
        <dbReference type="Google" id="ProtNLM"/>
    </source>
</evidence>
<reference evidence="1 2" key="1">
    <citation type="journal article" date="2017" name="Mol. Biol. Evol.">
        <title>The 4-celled Tetrabaena socialis nuclear genome reveals the essential components for genetic control of cell number at the origin of multicellularity in the volvocine lineage.</title>
        <authorList>
            <person name="Featherston J."/>
            <person name="Arakaki Y."/>
            <person name="Hanschen E.R."/>
            <person name="Ferris P.J."/>
            <person name="Michod R.E."/>
            <person name="Olson B.J.S.C."/>
            <person name="Nozaki H."/>
            <person name="Durand P.M."/>
        </authorList>
    </citation>
    <scope>NUCLEOTIDE SEQUENCE [LARGE SCALE GENOMIC DNA]</scope>
    <source>
        <strain evidence="1 2">NIES-571</strain>
    </source>
</reference>
<dbReference type="Proteomes" id="UP000236333">
    <property type="component" value="Unassembled WGS sequence"/>
</dbReference>
<evidence type="ECO:0000313" key="2">
    <source>
        <dbReference type="Proteomes" id="UP000236333"/>
    </source>
</evidence>
<dbReference type="SUPFAM" id="SSF52972">
    <property type="entry name" value="ITPase-like"/>
    <property type="match status" value="1"/>
</dbReference>
<accession>A0A2J8ABR8</accession>
<protein>
    <recommendedName>
        <fullName evidence="3">Septum formation protein Maf</fullName>
    </recommendedName>
</protein>
<organism evidence="1 2">
    <name type="scientific">Tetrabaena socialis</name>
    <dbReference type="NCBI Taxonomy" id="47790"/>
    <lineage>
        <taxon>Eukaryota</taxon>
        <taxon>Viridiplantae</taxon>
        <taxon>Chlorophyta</taxon>
        <taxon>core chlorophytes</taxon>
        <taxon>Chlorophyceae</taxon>
        <taxon>CS clade</taxon>
        <taxon>Chlamydomonadales</taxon>
        <taxon>Tetrabaenaceae</taxon>
        <taxon>Tetrabaena</taxon>
    </lineage>
</organism>
<dbReference type="EMBL" id="PGGS01000072">
    <property type="protein sequence ID" value="PNH09972.1"/>
    <property type="molecule type" value="Genomic_DNA"/>
</dbReference>
<dbReference type="OrthoDB" id="10267058at2759"/>